<keyword evidence="1" id="KW-1015">Disulfide bond</keyword>
<dbReference type="SUPFAM" id="SSF56436">
    <property type="entry name" value="C-type lectin-like"/>
    <property type="match status" value="1"/>
</dbReference>
<evidence type="ECO:0000313" key="3">
    <source>
        <dbReference type="Proteomes" id="UP001328107"/>
    </source>
</evidence>
<dbReference type="PANTHER" id="PTHR22991">
    <property type="entry name" value="PROTEIN CBG13490"/>
    <property type="match status" value="1"/>
</dbReference>
<dbReference type="EMBL" id="BTRK01000004">
    <property type="protein sequence ID" value="GMR44977.1"/>
    <property type="molecule type" value="Genomic_DNA"/>
</dbReference>
<dbReference type="Gene3D" id="3.10.100.10">
    <property type="entry name" value="Mannose-Binding Protein A, subunit A"/>
    <property type="match status" value="1"/>
</dbReference>
<dbReference type="InterPro" id="IPR050976">
    <property type="entry name" value="Snaclec"/>
</dbReference>
<organism evidence="2 3">
    <name type="scientific">Pristionchus mayeri</name>
    <dbReference type="NCBI Taxonomy" id="1317129"/>
    <lineage>
        <taxon>Eukaryota</taxon>
        <taxon>Metazoa</taxon>
        <taxon>Ecdysozoa</taxon>
        <taxon>Nematoda</taxon>
        <taxon>Chromadorea</taxon>
        <taxon>Rhabditida</taxon>
        <taxon>Rhabditina</taxon>
        <taxon>Diplogasteromorpha</taxon>
        <taxon>Diplogasteroidea</taxon>
        <taxon>Neodiplogasteridae</taxon>
        <taxon>Pristionchus</taxon>
    </lineage>
</organism>
<protein>
    <recommendedName>
        <fullName evidence="4">C-type lectin domain-containing protein</fullName>
    </recommendedName>
</protein>
<sequence length="174" mass="19528">GSVLSLCPKKYELTRNGECYRQYKSALDVSPGNAPSTAVYDCGKDNALPVIIRNQEDQDYWWSVAQKDKKKGGNLLLGMVCTRDKHWQWADGSEVIFRPEKYDADVDAPCNDNGYHYCAIAIDAKSGAWKSLCNDDITIDLYCVFVPAPPALQQDQNCAEFEHDDEDDVCYQVG</sequence>
<evidence type="ECO:0008006" key="4">
    <source>
        <dbReference type="Google" id="ProtNLM"/>
    </source>
</evidence>
<proteinExistence type="predicted"/>
<gene>
    <name evidence="2" type="ORF">PMAYCL1PPCAC_15172</name>
</gene>
<dbReference type="InterPro" id="IPR016187">
    <property type="entry name" value="CTDL_fold"/>
</dbReference>
<reference evidence="3" key="1">
    <citation type="submission" date="2022-10" db="EMBL/GenBank/DDBJ databases">
        <title>Genome assembly of Pristionchus species.</title>
        <authorList>
            <person name="Yoshida K."/>
            <person name="Sommer R.J."/>
        </authorList>
    </citation>
    <scope>NUCLEOTIDE SEQUENCE [LARGE SCALE GENOMIC DNA]</scope>
    <source>
        <strain evidence="3">RS5460</strain>
    </source>
</reference>
<name>A0AAN5CIF2_9BILA</name>
<comment type="caution">
    <text evidence="2">The sequence shown here is derived from an EMBL/GenBank/DDBJ whole genome shotgun (WGS) entry which is preliminary data.</text>
</comment>
<dbReference type="PANTHER" id="PTHR22991:SF40">
    <property type="entry name" value="PROTEIN CBG13490"/>
    <property type="match status" value="1"/>
</dbReference>
<dbReference type="Proteomes" id="UP001328107">
    <property type="component" value="Unassembled WGS sequence"/>
</dbReference>
<feature type="non-terminal residue" evidence="2">
    <location>
        <position position="1"/>
    </location>
</feature>
<dbReference type="InterPro" id="IPR016186">
    <property type="entry name" value="C-type_lectin-like/link_sf"/>
</dbReference>
<evidence type="ECO:0000256" key="1">
    <source>
        <dbReference type="ARBA" id="ARBA00023157"/>
    </source>
</evidence>
<dbReference type="AlphaFoldDB" id="A0AAN5CIF2"/>
<feature type="non-terminal residue" evidence="2">
    <location>
        <position position="174"/>
    </location>
</feature>
<evidence type="ECO:0000313" key="2">
    <source>
        <dbReference type="EMBL" id="GMR44977.1"/>
    </source>
</evidence>
<accession>A0AAN5CIF2</accession>
<keyword evidence="3" id="KW-1185">Reference proteome</keyword>